<dbReference type="InterPro" id="IPR007423">
    <property type="entry name" value="Sel_put"/>
</dbReference>
<keyword evidence="2" id="KW-1185">Reference proteome</keyword>
<protein>
    <submittedName>
        <fullName evidence="1">YbdD/YjiX family protein</fullName>
    </submittedName>
</protein>
<accession>A0ABU3QCV7</accession>
<sequence length="71" mass="7951">MNGRSPHARIGGAIGLVRRIVMGTVGTADYEAYLARHREIHPDAVPMDYPTFFRERQNARYDGAKGNSRCC</sequence>
<dbReference type="Pfam" id="PF04328">
    <property type="entry name" value="Sel_put"/>
    <property type="match status" value="1"/>
</dbReference>
<organism evidence="1 2">
    <name type="scientific">Sphingosinicella rhizophila</name>
    <dbReference type="NCBI Taxonomy" id="3050082"/>
    <lineage>
        <taxon>Bacteria</taxon>
        <taxon>Pseudomonadati</taxon>
        <taxon>Pseudomonadota</taxon>
        <taxon>Alphaproteobacteria</taxon>
        <taxon>Sphingomonadales</taxon>
        <taxon>Sphingosinicellaceae</taxon>
        <taxon>Sphingosinicella</taxon>
    </lineage>
</organism>
<dbReference type="EMBL" id="JAVUPU010000012">
    <property type="protein sequence ID" value="MDT9600790.1"/>
    <property type="molecule type" value="Genomic_DNA"/>
</dbReference>
<dbReference type="PANTHER" id="PTHR38453:SF1">
    <property type="entry name" value="CYTOPLASMIC PROTEIN"/>
    <property type="match status" value="1"/>
</dbReference>
<proteinExistence type="predicted"/>
<comment type="caution">
    <text evidence="1">The sequence shown here is derived from an EMBL/GenBank/DDBJ whole genome shotgun (WGS) entry which is preliminary data.</text>
</comment>
<reference evidence="1 2" key="1">
    <citation type="submission" date="2023-05" db="EMBL/GenBank/DDBJ databases">
        <authorList>
            <person name="Guo Y."/>
        </authorList>
    </citation>
    <scope>NUCLEOTIDE SEQUENCE [LARGE SCALE GENOMIC DNA]</scope>
    <source>
        <strain evidence="1 2">GR2756</strain>
    </source>
</reference>
<evidence type="ECO:0000313" key="2">
    <source>
        <dbReference type="Proteomes" id="UP001259572"/>
    </source>
</evidence>
<evidence type="ECO:0000313" key="1">
    <source>
        <dbReference type="EMBL" id="MDT9600790.1"/>
    </source>
</evidence>
<gene>
    <name evidence="1" type="ORF">RQX22_17645</name>
</gene>
<dbReference type="RefSeq" id="WP_315728274.1">
    <property type="nucleotide sequence ID" value="NZ_JAVUPU010000012.1"/>
</dbReference>
<dbReference type="PANTHER" id="PTHR38453">
    <property type="entry name" value="CYTOPLASMIC PROTEIN-RELATED"/>
    <property type="match status" value="1"/>
</dbReference>
<name>A0ABU3QCV7_9SPHN</name>
<dbReference type="Proteomes" id="UP001259572">
    <property type="component" value="Unassembled WGS sequence"/>
</dbReference>